<dbReference type="OrthoDB" id="175242at2"/>
<evidence type="ECO:0000313" key="2">
    <source>
        <dbReference type="EMBL" id="QEL16499.1"/>
    </source>
</evidence>
<dbReference type="InterPro" id="IPR011478">
    <property type="entry name" value="DUF1585"/>
</dbReference>
<keyword evidence="3" id="KW-1185">Reference proteome</keyword>
<dbReference type="InterPro" id="IPR013036">
    <property type="entry name" value="DUF1587"/>
</dbReference>
<dbReference type="KEGG" id="lrs:PX52LOC_03456"/>
<dbReference type="InterPro" id="IPR013042">
    <property type="entry name" value="DUF1592"/>
</dbReference>
<dbReference type="InterPro" id="IPR013043">
    <property type="entry name" value="DUF1595"/>
</dbReference>
<name>A0A5C1AAT8_9BACT</name>
<dbReference type="InterPro" id="IPR025992">
    <property type="entry name" value="Haem-bd"/>
</dbReference>
<accession>A0A5C1AAT8</accession>
<dbReference type="RefSeq" id="WP_149111223.1">
    <property type="nucleotide sequence ID" value="NZ_CP042425.1"/>
</dbReference>
<organism evidence="2 3">
    <name type="scientific">Limnoglobus roseus</name>
    <dbReference type="NCBI Taxonomy" id="2598579"/>
    <lineage>
        <taxon>Bacteria</taxon>
        <taxon>Pseudomonadati</taxon>
        <taxon>Planctomycetota</taxon>
        <taxon>Planctomycetia</taxon>
        <taxon>Gemmatales</taxon>
        <taxon>Gemmataceae</taxon>
        <taxon>Limnoglobus</taxon>
    </lineage>
</organism>
<protein>
    <recommendedName>
        <fullName evidence="1">Haem-binding domain-containing protein</fullName>
    </recommendedName>
</protein>
<reference evidence="3" key="1">
    <citation type="submission" date="2019-08" db="EMBL/GenBank/DDBJ databases">
        <title>Limnoglobus roseus gen. nov., sp. nov., a novel freshwater planctomycete with a giant genome from the family Gemmataceae.</title>
        <authorList>
            <person name="Kulichevskaya I.S."/>
            <person name="Naumoff D.G."/>
            <person name="Miroshnikov K."/>
            <person name="Ivanova A."/>
            <person name="Philippov D.A."/>
            <person name="Hakobyan A."/>
            <person name="Rijpstra I.C."/>
            <person name="Sinninghe Damste J.S."/>
            <person name="Liesack W."/>
            <person name="Dedysh S.N."/>
        </authorList>
    </citation>
    <scope>NUCLEOTIDE SEQUENCE [LARGE SCALE GENOMIC DNA]</scope>
    <source>
        <strain evidence="3">PX52</strain>
    </source>
</reference>
<dbReference type="Pfam" id="PF07626">
    <property type="entry name" value="PSD3"/>
    <property type="match status" value="1"/>
</dbReference>
<dbReference type="InterPro" id="IPR013039">
    <property type="entry name" value="DUF1588"/>
</dbReference>
<dbReference type="Pfam" id="PF07624">
    <property type="entry name" value="PSD2"/>
    <property type="match status" value="1"/>
</dbReference>
<dbReference type="GO" id="GO:0009055">
    <property type="term" value="F:electron transfer activity"/>
    <property type="evidence" value="ECO:0007669"/>
    <property type="project" value="InterPro"/>
</dbReference>
<dbReference type="GO" id="GO:0020037">
    <property type="term" value="F:heme binding"/>
    <property type="evidence" value="ECO:0007669"/>
    <property type="project" value="InterPro"/>
</dbReference>
<evidence type="ECO:0000259" key="1">
    <source>
        <dbReference type="SMART" id="SM01235"/>
    </source>
</evidence>
<evidence type="ECO:0000313" key="3">
    <source>
        <dbReference type="Proteomes" id="UP000324974"/>
    </source>
</evidence>
<dbReference type="Proteomes" id="UP000324974">
    <property type="component" value="Chromosome"/>
</dbReference>
<proteinExistence type="predicted"/>
<sequence length="1377" mass="150977">MIWPSSRTAIGFVVATTALAVLVLFFRHDPPASAADAPAANLGEEYAKTVRPLIVRHCQQCHSARRSEGDIDLQQFATLDDARKATRTWQKVAEMLDSEQMPPKESKQPTDADRTALRTWVKVFLKHEAKANAGDPGRVVLRRLSNAEYTYTLRDLTGVDSLQPAREFPVDGAAGEGFTNTGNALVMSPALLTKYLDAAKDVASHAVLMPDGIRFSPTSTRRDWTNEILAQIRMLYGRYTDSSGGNIVNLQGLMIDGKEGGRVPVEQYLRATLADRDAIRAGRKSLDAVAAEHKLSAKYLAAVWKALDGSEPSLLLNDLRTRWRTAKPDDANALAADIARWQKALWKFNSVGHIGKLNGPKAWLEPLDPLTTRLDVRMKLPPANEKGEVTLYLAASDLGDGADEVIWQRPRFVAANRPDLLLRDVRAIAGEMAARRERILSKTSQYLQAAAEFAEAKTPADVAAVAKTHDLEADALQAWLDCLGIGASGPITIDSHFTNKLTNGGGYAFINGWGVADTPNLLANSSDTHVRVPGNMKPHGVVVHPSPKLQAVVGWQSPVAGNFKLEVAVAHAHPECGNGIVWTLEHRRGNTRRRLGSGTVQGGAERKIEPITNLAVQPNDLISLLVGPRDGNHSCDLTGVNLTLTGGEKTWDLAKDVSGDVLAGNPHADTHGNKATWHFYTEPVNAAMETGFVVPKGSLLDRWRSAGPKDEKQKLAAEVQKVLTSVPPPNSPDAVVYQKLTSLSGPLFGRLPRTPSATAVASKSTAGLDPASFGKDTADLSVKAPNIVEVRVPADLVAGYEFVTRGTVASDNGSVQLQVLTAKPAASVVQPGVPIVVGEKGNARTRLAADLDAFRNLFPLAACYTKIVPVDEVVTLTLFYREDHHLARLMLTDAEQAKLDRLWDELHYVSQDALTLVDAYQQLMEFATQDSDPRPFEPLRKPIQERAAAYRKLLIDSQPRHVEAVLAFAERAYRRPLTAREKDELTGLYRKLRQQELPHDEAVRLTLARVFVSPAFLYRLEKPGTGADATPVSDTELASRLSYFLWASTPDAELSQAAAAGKLHDPAAVQRHLKRMLADDRTRRLASEFACQWLHVNTFDQLNDKSETLFPTFAALRGPMKEESVRFFIDFFQNDRSILDLLDADHTFVNDALAKHYGIPGVTGPEWRRIDGVKKYGRGGILGLATTLATQSGASRTSPILRGNWVSEVLLGEKLPKPPKDVPPLPDDESKTAGLTVRQLVEKHTSDAKCSVCHKRIDAYGFALEKYDAIGRFREKDLGDRPIDVKATTLDGASFEGIDGLRTYLLTKRKDAFVRQFCKKLLGYALGRAVQLSDEPLLDEMQEKLKANGYRIGVALEMIVSSKPFREIRGSQHKSED</sequence>
<dbReference type="SMART" id="SM01235">
    <property type="entry name" value="Haem_bd"/>
    <property type="match status" value="1"/>
</dbReference>
<dbReference type="InterPro" id="IPR036909">
    <property type="entry name" value="Cyt_c-like_dom_sf"/>
</dbReference>
<feature type="domain" description="Haem-binding" evidence="1">
    <location>
        <begin position="14"/>
        <end position="125"/>
    </location>
</feature>
<dbReference type="Pfam" id="PF07627">
    <property type="entry name" value="PSCyt3"/>
    <property type="match status" value="1"/>
</dbReference>
<dbReference type="SUPFAM" id="SSF46626">
    <property type="entry name" value="Cytochrome c"/>
    <property type="match status" value="1"/>
</dbReference>
<dbReference type="Pfam" id="PF07635">
    <property type="entry name" value="PSCyt1"/>
    <property type="match status" value="1"/>
</dbReference>
<dbReference type="Pfam" id="PF07637">
    <property type="entry name" value="PSD5"/>
    <property type="match status" value="1"/>
</dbReference>
<dbReference type="InterPro" id="IPR011429">
    <property type="entry name" value="Cyt_c_Planctomycete-type"/>
</dbReference>
<dbReference type="Pfam" id="PF07631">
    <property type="entry name" value="PSD4"/>
    <property type="match status" value="1"/>
</dbReference>
<gene>
    <name evidence="2" type="ORF">PX52LOC_03456</name>
</gene>
<dbReference type="EMBL" id="CP042425">
    <property type="protein sequence ID" value="QEL16499.1"/>
    <property type="molecule type" value="Genomic_DNA"/>
</dbReference>